<dbReference type="InterPro" id="IPR007438">
    <property type="entry name" value="DUF488"/>
</dbReference>
<gene>
    <name evidence="1" type="ORF">SAMN05421849_0788</name>
</gene>
<dbReference type="InterPro" id="IPR014519">
    <property type="entry name" value="UCP024492"/>
</dbReference>
<accession>A0A1R3WLZ1</accession>
<dbReference type="Pfam" id="PF04343">
    <property type="entry name" value="DUF488"/>
    <property type="match status" value="1"/>
</dbReference>
<evidence type="ECO:0008006" key="3">
    <source>
        <dbReference type="Google" id="ProtNLM"/>
    </source>
</evidence>
<name>A0A1R3WLZ1_9RHOB</name>
<organism evidence="1 2">
    <name type="scientific">Pontibaca methylaminivorans</name>
    <dbReference type="NCBI Taxonomy" id="515897"/>
    <lineage>
        <taxon>Bacteria</taxon>
        <taxon>Pseudomonadati</taxon>
        <taxon>Pseudomonadota</taxon>
        <taxon>Alphaproteobacteria</taxon>
        <taxon>Rhodobacterales</taxon>
        <taxon>Roseobacteraceae</taxon>
        <taxon>Pontibaca</taxon>
    </lineage>
</organism>
<evidence type="ECO:0000313" key="1">
    <source>
        <dbReference type="EMBL" id="SIT77653.1"/>
    </source>
</evidence>
<reference evidence="1 2" key="1">
    <citation type="submission" date="2017-01" db="EMBL/GenBank/DDBJ databases">
        <authorList>
            <person name="Mah S.A."/>
            <person name="Swanson W.J."/>
            <person name="Moy G.W."/>
            <person name="Vacquier V.D."/>
        </authorList>
    </citation>
    <scope>NUCLEOTIDE SEQUENCE [LARGE SCALE GENOMIC DNA]</scope>
    <source>
        <strain evidence="1 2">DSM 21219</strain>
    </source>
</reference>
<evidence type="ECO:0000313" key="2">
    <source>
        <dbReference type="Proteomes" id="UP000192455"/>
    </source>
</evidence>
<keyword evidence="2" id="KW-1185">Reference proteome</keyword>
<dbReference type="AlphaFoldDB" id="A0A1R3WLZ1"/>
<dbReference type="PANTHER" id="PTHR39337:SF1">
    <property type="entry name" value="BLR5642 PROTEIN"/>
    <property type="match status" value="1"/>
</dbReference>
<dbReference type="PIRSF" id="PIRSF024492">
    <property type="entry name" value="UCP024492"/>
    <property type="match status" value="1"/>
</dbReference>
<protein>
    <recommendedName>
        <fullName evidence="3">DUF488 domain-containing protein</fullName>
    </recommendedName>
</protein>
<sequence>MTPQVTTQPTPPPFFTIGHSNRPLSEFLSMLTDAGVRNVADVRRFPASRTFPAYNGEALRAALGAAGIGYAHCPELGGRRSKQGAERDPRNGWWENTSFHNYADYALGDGFQRALGQLIKRGQADGPLALMCSEAVWWRCHRRIISDYLLDRGCRVVHLMGVGHQEEAHPTRGALSASDGRLIYPPQT</sequence>
<dbReference type="PANTHER" id="PTHR39337">
    <property type="entry name" value="BLR5642 PROTEIN"/>
    <property type="match status" value="1"/>
</dbReference>
<dbReference type="Proteomes" id="UP000192455">
    <property type="component" value="Unassembled WGS sequence"/>
</dbReference>
<dbReference type="EMBL" id="FTPS01000001">
    <property type="protein sequence ID" value="SIT77653.1"/>
    <property type="molecule type" value="Genomic_DNA"/>
</dbReference>
<dbReference type="STRING" id="515897.SAMN05421849_0788"/>
<proteinExistence type="predicted"/>